<evidence type="ECO:0000256" key="6">
    <source>
        <dbReference type="ARBA" id="ARBA00023136"/>
    </source>
</evidence>
<dbReference type="InterPro" id="IPR015920">
    <property type="entry name" value="Cellobiose_DH-like_cyt"/>
</dbReference>
<feature type="transmembrane region" description="Helical" evidence="8">
    <location>
        <begin position="354"/>
        <end position="374"/>
    </location>
</feature>
<accession>A0A1J9R818</accession>
<feature type="region of interest" description="Disordered" evidence="7">
    <location>
        <begin position="415"/>
        <end position="441"/>
    </location>
</feature>
<evidence type="ECO:0000256" key="5">
    <source>
        <dbReference type="ARBA" id="ARBA00022989"/>
    </source>
</evidence>
<dbReference type="Gene3D" id="2.60.40.1210">
    <property type="entry name" value="Cellobiose dehydrogenase, cytochrome domain"/>
    <property type="match status" value="1"/>
</dbReference>
<evidence type="ECO:0000256" key="2">
    <source>
        <dbReference type="ARBA" id="ARBA00022448"/>
    </source>
</evidence>
<keyword evidence="12" id="KW-1185">Reference proteome</keyword>
<dbReference type="SUPFAM" id="SSF49344">
    <property type="entry name" value="CBD9-like"/>
    <property type="match status" value="1"/>
</dbReference>
<evidence type="ECO:0000256" key="4">
    <source>
        <dbReference type="ARBA" id="ARBA00022982"/>
    </source>
</evidence>
<feature type="transmembrane region" description="Helical" evidence="8">
    <location>
        <begin position="380"/>
        <end position="400"/>
    </location>
</feature>
<dbReference type="OrthoDB" id="19261at2759"/>
<dbReference type="AlphaFoldDB" id="A0A1J9R818"/>
<evidence type="ECO:0000313" key="12">
    <source>
        <dbReference type="Proteomes" id="UP000183809"/>
    </source>
</evidence>
<comment type="subcellular location">
    <subcellularLocation>
        <location evidence="1">Membrane</location>
    </subcellularLocation>
</comment>
<evidence type="ECO:0000256" key="7">
    <source>
        <dbReference type="SAM" id="MobiDB-lite"/>
    </source>
</evidence>
<keyword evidence="9" id="KW-0732">Signal</keyword>
<keyword evidence="5 8" id="KW-1133">Transmembrane helix</keyword>
<reference evidence="11 12" key="1">
    <citation type="submission" date="2016-10" db="EMBL/GenBank/DDBJ databases">
        <title>Proteomics and genomics reveal pathogen-plant mechanisms compatible with a hemibiotrophic lifestyle of Diplodia corticola.</title>
        <authorList>
            <person name="Fernandes I."/>
            <person name="De Jonge R."/>
            <person name="Van De Peer Y."/>
            <person name="Devreese B."/>
            <person name="Alves A."/>
            <person name="Esteves A.C."/>
        </authorList>
    </citation>
    <scope>NUCLEOTIDE SEQUENCE [LARGE SCALE GENOMIC DNA]</scope>
    <source>
        <strain evidence="11 12">CBS 112549</strain>
    </source>
</reference>
<dbReference type="EMBL" id="MNUE01000010">
    <property type="protein sequence ID" value="OJD36665.1"/>
    <property type="molecule type" value="Genomic_DNA"/>
</dbReference>
<dbReference type="GeneID" id="31009611"/>
<dbReference type="Proteomes" id="UP000183809">
    <property type="component" value="Unassembled WGS sequence"/>
</dbReference>
<dbReference type="SMART" id="SM00664">
    <property type="entry name" value="DoH"/>
    <property type="match status" value="1"/>
</dbReference>
<dbReference type="STRING" id="236234.A0A1J9R818"/>
<dbReference type="Pfam" id="PF03188">
    <property type="entry name" value="Cytochrom_B561"/>
    <property type="match status" value="1"/>
</dbReference>
<feature type="domain" description="DOMON" evidence="10">
    <location>
        <begin position="49"/>
        <end position="183"/>
    </location>
</feature>
<evidence type="ECO:0000256" key="1">
    <source>
        <dbReference type="ARBA" id="ARBA00004370"/>
    </source>
</evidence>
<dbReference type="InterPro" id="IPR005018">
    <property type="entry name" value="DOMON_domain"/>
</dbReference>
<dbReference type="GO" id="GO:0016020">
    <property type="term" value="C:membrane"/>
    <property type="evidence" value="ECO:0007669"/>
    <property type="project" value="UniProtKB-SubCell"/>
</dbReference>
<evidence type="ECO:0000313" key="11">
    <source>
        <dbReference type="EMBL" id="OJD36665.1"/>
    </source>
</evidence>
<keyword evidence="2" id="KW-0813">Transport</keyword>
<dbReference type="SMART" id="SM00665">
    <property type="entry name" value="B561"/>
    <property type="match status" value="1"/>
</dbReference>
<organism evidence="11 12">
    <name type="scientific">Diplodia corticola</name>
    <dbReference type="NCBI Taxonomy" id="236234"/>
    <lineage>
        <taxon>Eukaryota</taxon>
        <taxon>Fungi</taxon>
        <taxon>Dikarya</taxon>
        <taxon>Ascomycota</taxon>
        <taxon>Pezizomycotina</taxon>
        <taxon>Dothideomycetes</taxon>
        <taxon>Dothideomycetes incertae sedis</taxon>
        <taxon>Botryosphaeriales</taxon>
        <taxon>Botryosphaeriaceae</taxon>
        <taxon>Diplodia</taxon>
    </lineage>
</organism>
<feature type="chain" id="PRO_5012295167" evidence="9">
    <location>
        <begin position="23"/>
        <end position="478"/>
    </location>
</feature>
<comment type="caution">
    <text evidence="11">The sequence shown here is derived from an EMBL/GenBank/DDBJ whole genome shotgun (WGS) entry which is preliminary data.</text>
</comment>
<dbReference type="PROSITE" id="PS50836">
    <property type="entry name" value="DOMON"/>
    <property type="match status" value="1"/>
</dbReference>
<dbReference type="InterPro" id="IPR006593">
    <property type="entry name" value="Cyt_b561/ferric_Rdtase_TM"/>
</dbReference>
<evidence type="ECO:0000256" key="9">
    <source>
        <dbReference type="SAM" id="SignalP"/>
    </source>
</evidence>
<dbReference type="RefSeq" id="XP_020132925.1">
    <property type="nucleotide sequence ID" value="XM_020269352.1"/>
</dbReference>
<proteinExistence type="predicted"/>
<dbReference type="PANTHER" id="PTHR47797">
    <property type="entry name" value="DEHYDROGENASE, PUTATIVE (AFU_ORTHOLOGUE AFUA_8G05805)-RELATED"/>
    <property type="match status" value="1"/>
</dbReference>
<evidence type="ECO:0000256" key="8">
    <source>
        <dbReference type="SAM" id="Phobius"/>
    </source>
</evidence>
<feature type="transmembrane region" description="Helical" evidence="8">
    <location>
        <begin position="285"/>
        <end position="304"/>
    </location>
</feature>
<dbReference type="CDD" id="cd09630">
    <property type="entry name" value="CDH_like_cytochrome"/>
    <property type="match status" value="1"/>
</dbReference>
<keyword evidence="4" id="KW-0249">Electron transport</keyword>
<dbReference type="CDD" id="cd08760">
    <property type="entry name" value="Cyt_b561_FRRS1_like"/>
    <property type="match status" value="1"/>
</dbReference>
<feature type="signal peptide" evidence="9">
    <location>
        <begin position="1"/>
        <end position="22"/>
    </location>
</feature>
<dbReference type="PANTHER" id="PTHR47797:SF1">
    <property type="entry name" value="CYTOCHROME B561 DOMAIN-CONTAINING PROTEIN-RELATED"/>
    <property type="match status" value="1"/>
</dbReference>
<sequence>MAPRWLTIALAVLVSNAALATASVRDSRQPSQPKYATFVNHVGSSDGSSDGNLTFSLTATNNNGAVDLYMHLSGPDQWQWVAVGVGAQMKDALIFLLYHSSDGNNVTFSPRVATGENEPSYRSSIDCFVYEGDDTPSVGILQDSTSDGDRYSVNAHCRDVKSAAPEASLDLSDKSQPFIYAIGPMSHDLHSNSRSAGIRRHLYYGGFTMDMTAATEANTTVAGTAFGMDMKGATMGGRLHGDDGGRGSGTHAVVMCGTFLFIFPLGVVLLRGFERVQLHAGTQAGGFVVICAGSGLGIWISGFYNKSKKFDSAHQIIGLIVFGLLAVQLGLGWFHHRMFQRSRSPTTMGKMHRYLGPFVLGAGLANGFLGFRFADQERSNIVYLLFVVAVFVTLMIGVWYKRRKDRRKTAAAYFEPAPSSAPPPYSAQAPPRAGAGVGASYAQSQASRSDIALGDMGYHGRTSRDLYNEQPTHPRAMV</sequence>
<feature type="transmembrane region" description="Helical" evidence="8">
    <location>
        <begin position="316"/>
        <end position="334"/>
    </location>
</feature>
<keyword evidence="6 8" id="KW-0472">Membrane</keyword>
<gene>
    <name evidence="11" type="ORF">BKCO1_10000167</name>
</gene>
<dbReference type="Pfam" id="PF16010">
    <property type="entry name" value="CDH-cyt"/>
    <property type="match status" value="1"/>
</dbReference>
<feature type="transmembrane region" description="Helical" evidence="8">
    <location>
        <begin position="252"/>
        <end position="273"/>
    </location>
</feature>
<evidence type="ECO:0000256" key="3">
    <source>
        <dbReference type="ARBA" id="ARBA00022692"/>
    </source>
</evidence>
<name>A0A1J9R818_9PEZI</name>
<evidence type="ECO:0000259" key="10">
    <source>
        <dbReference type="PROSITE" id="PS50836"/>
    </source>
</evidence>
<protein>
    <submittedName>
        <fullName evidence="11">Integral membrane protein</fullName>
    </submittedName>
</protein>
<keyword evidence="3 8" id="KW-0812">Transmembrane</keyword>